<evidence type="ECO:0000313" key="2">
    <source>
        <dbReference type="Proteomes" id="UP000824988"/>
    </source>
</evidence>
<dbReference type="Proteomes" id="UP000824988">
    <property type="component" value="Chromosome"/>
</dbReference>
<reference evidence="1" key="1">
    <citation type="submission" date="2019-06" db="EMBL/GenBank/DDBJ databases">
        <title>Complete genome sequence of Methylogaea oryzae strain JCM16910.</title>
        <authorList>
            <person name="Asakawa S."/>
        </authorList>
    </citation>
    <scope>NUCLEOTIDE SEQUENCE</scope>
    <source>
        <strain evidence="1">E10</strain>
    </source>
</reference>
<dbReference type="KEGG" id="moz:MoryE10_05270"/>
<sequence length="53" mass="5905">MAEHLPGTVSDKLYVAVRFPHNAFQNFSDLQNAYVALGAQVYNLTDYTLLVGM</sequence>
<name>A0A8D4VLR8_9GAMM</name>
<dbReference type="AlphaFoldDB" id="A0A8D4VLR8"/>
<gene>
    <name evidence="1" type="ORF">MoryE10_05270</name>
</gene>
<dbReference type="EMBL" id="AP019782">
    <property type="protein sequence ID" value="BBL69921.1"/>
    <property type="molecule type" value="Genomic_DNA"/>
</dbReference>
<organism evidence="1 2">
    <name type="scientific">Methylogaea oryzae</name>
    <dbReference type="NCBI Taxonomy" id="1295382"/>
    <lineage>
        <taxon>Bacteria</taxon>
        <taxon>Pseudomonadati</taxon>
        <taxon>Pseudomonadota</taxon>
        <taxon>Gammaproteobacteria</taxon>
        <taxon>Methylococcales</taxon>
        <taxon>Methylococcaceae</taxon>
        <taxon>Methylogaea</taxon>
    </lineage>
</organism>
<proteinExistence type="predicted"/>
<evidence type="ECO:0000313" key="1">
    <source>
        <dbReference type="EMBL" id="BBL69921.1"/>
    </source>
</evidence>
<keyword evidence="2" id="KW-1185">Reference proteome</keyword>
<accession>A0A8D4VLR8</accession>
<protein>
    <submittedName>
        <fullName evidence="1">Uncharacterized protein</fullName>
    </submittedName>
</protein>